<dbReference type="AlphaFoldDB" id="C7TXX8"/>
<organism evidence="1">
    <name type="scientific">Schistosoma japonicum</name>
    <name type="common">Blood fluke</name>
    <dbReference type="NCBI Taxonomy" id="6182"/>
    <lineage>
        <taxon>Eukaryota</taxon>
        <taxon>Metazoa</taxon>
        <taxon>Spiralia</taxon>
        <taxon>Lophotrochozoa</taxon>
        <taxon>Platyhelminthes</taxon>
        <taxon>Trematoda</taxon>
        <taxon>Digenea</taxon>
        <taxon>Strigeidida</taxon>
        <taxon>Schistosomatoidea</taxon>
        <taxon>Schistosomatidae</taxon>
        <taxon>Schistosoma</taxon>
    </lineage>
</organism>
<accession>C7TXX8</accession>
<proteinExistence type="evidence at transcript level"/>
<evidence type="ECO:0000313" key="1">
    <source>
        <dbReference type="EMBL" id="CAX82454.1"/>
    </source>
</evidence>
<sequence>MNINTMIKVYLIVKSHILNSVLQLPLNLNQVYLVYVNTYFKRSMDQMIKFTNITKYSLIKY</sequence>
<dbReference type="EMBL" id="FN326730">
    <property type="protein sequence ID" value="CAX82454.1"/>
    <property type="molecule type" value="mRNA"/>
</dbReference>
<reference evidence="1" key="1">
    <citation type="journal article" date="2009" name="Nature">
        <title>The Schistosoma japonicum genome reveals features of host-parasite interplay.</title>
        <authorList>
            <person name="Liu F."/>
            <person name="Zhou Y."/>
            <person name="Wang Z.Q."/>
            <person name="Lu G."/>
            <person name="Zheng H."/>
            <person name="Brindley P.J."/>
            <person name="McManus D.P."/>
            <person name="Blair D."/>
            <person name="Zhang Q.H."/>
            <person name="Zhong Y."/>
            <person name="Wang S."/>
            <person name="Han Z.G."/>
            <person name="Chen Z."/>
        </authorList>
    </citation>
    <scope>NUCLEOTIDE SEQUENCE</scope>
    <source>
        <strain evidence="1">Anhui</strain>
    </source>
</reference>
<reference evidence="1" key="2">
    <citation type="submission" date="2009-03" db="EMBL/GenBank/DDBJ databases">
        <authorList>
            <person name="Gang L."/>
        </authorList>
    </citation>
    <scope>NUCLEOTIDE SEQUENCE</scope>
    <source>
        <strain evidence="1">Anhui</strain>
    </source>
</reference>
<protein>
    <submittedName>
        <fullName evidence="1">Hypotheticial protein</fullName>
    </submittedName>
</protein>
<name>C7TXX8_SCHJA</name>